<keyword evidence="2" id="KW-1185">Reference proteome</keyword>
<dbReference type="InterPro" id="IPR003203">
    <property type="entry name" value="CobU/CobP"/>
</dbReference>
<dbReference type="OrthoDB" id="9788370at2"/>
<dbReference type="AlphaFoldDB" id="A0A0T5NUD8"/>
<dbReference type="PATRIC" id="fig|1641875.4.peg.4545"/>
<dbReference type="STRING" id="1641875.XM53_10620"/>
<dbReference type="Pfam" id="PF02283">
    <property type="entry name" value="CobU"/>
    <property type="match status" value="1"/>
</dbReference>
<protein>
    <submittedName>
        <fullName evidence="1">Uncharacterized protein</fullName>
    </submittedName>
</protein>
<reference evidence="1 2" key="1">
    <citation type="submission" date="2015-04" db="EMBL/GenBank/DDBJ databases">
        <title>The draft genome sequence of Roseovarius sp.R12b.</title>
        <authorList>
            <person name="Li G."/>
            <person name="Lai Q."/>
            <person name="Shao Z."/>
            <person name="Yan P."/>
        </authorList>
    </citation>
    <scope>NUCLEOTIDE SEQUENCE [LARGE SCALE GENOMIC DNA]</scope>
    <source>
        <strain evidence="1 2">R12B</strain>
    </source>
</reference>
<dbReference type="GO" id="GO:0009236">
    <property type="term" value="P:cobalamin biosynthetic process"/>
    <property type="evidence" value="ECO:0007669"/>
    <property type="project" value="UniProtKB-UniPathway"/>
</dbReference>
<dbReference type="Proteomes" id="UP000051295">
    <property type="component" value="Unassembled WGS sequence"/>
</dbReference>
<evidence type="ECO:0000313" key="2">
    <source>
        <dbReference type="Proteomes" id="UP000051295"/>
    </source>
</evidence>
<dbReference type="EMBL" id="LAXJ01000009">
    <property type="protein sequence ID" value="KRS12538.1"/>
    <property type="molecule type" value="Genomic_DNA"/>
</dbReference>
<dbReference type="GO" id="GO:0043752">
    <property type="term" value="F:adenosylcobinamide kinase activity"/>
    <property type="evidence" value="ECO:0007669"/>
    <property type="project" value="InterPro"/>
</dbReference>
<comment type="caution">
    <text evidence="1">The sequence shown here is derived from an EMBL/GenBank/DDBJ whole genome shotgun (WGS) entry which is preliminary data.</text>
</comment>
<dbReference type="UniPathway" id="UPA00148">
    <property type="reaction ID" value="UER00236"/>
</dbReference>
<dbReference type="RefSeq" id="WP_057793100.1">
    <property type="nucleotide sequence ID" value="NZ_LAXJ01000009.1"/>
</dbReference>
<evidence type="ECO:0000313" key="1">
    <source>
        <dbReference type="EMBL" id="KRS12538.1"/>
    </source>
</evidence>
<accession>A0A0T5NUD8</accession>
<organism evidence="1 2">
    <name type="scientific">Roseovarius atlanticus</name>
    <dbReference type="NCBI Taxonomy" id="1641875"/>
    <lineage>
        <taxon>Bacteria</taxon>
        <taxon>Pseudomonadati</taxon>
        <taxon>Pseudomonadota</taxon>
        <taxon>Alphaproteobacteria</taxon>
        <taxon>Rhodobacterales</taxon>
        <taxon>Roseobacteraceae</taxon>
        <taxon>Roseovarius</taxon>
    </lineage>
</organism>
<dbReference type="InterPro" id="IPR027417">
    <property type="entry name" value="P-loop_NTPase"/>
</dbReference>
<dbReference type="SUPFAM" id="SSF52540">
    <property type="entry name" value="P-loop containing nucleoside triphosphate hydrolases"/>
    <property type="match status" value="1"/>
</dbReference>
<dbReference type="Gene3D" id="3.40.50.300">
    <property type="entry name" value="P-loop containing nucleotide triphosphate hydrolases"/>
    <property type="match status" value="1"/>
</dbReference>
<dbReference type="GO" id="GO:0000166">
    <property type="term" value="F:nucleotide binding"/>
    <property type="evidence" value="ECO:0007669"/>
    <property type="project" value="InterPro"/>
</dbReference>
<gene>
    <name evidence="1" type="ORF">XM53_10620</name>
</gene>
<sequence length="163" mass="16535">MLPGLTFVLGGVGSGVAEYAETLALGTGRSPVCILTAPSEDSVTQPGVAGRKTDWTILHAPRDIGRTLAGISGDSAVLLSALPAWLDTLIADGKDPAEAEAELMAGLALCAAPVIVLSREPALSDPPEFRTALAQLNLKLAARAGLAVHVIAGLPQVLKGSLP</sequence>
<proteinExistence type="predicted"/>
<name>A0A0T5NUD8_9RHOB</name>